<accession>A0A7R7JE12</accession>
<dbReference type="AlphaFoldDB" id="A0A7R7JE12"/>
<evidence type="ECO:0000313" key="2">
    <source>
        <dbReference type="Proteomes" id="UP000595446"/>
    </source>
</evidence>
<dbReference type="Proteomes" id="UP000595446">
    <property type="component" value="Chromosome"/>
</dbReference>
<proteinExistence type="predicted"/>
<keyword evidence="2" id="KW-1185">Reference proteome</keyword>
<protein>
    <submittedName>
        <fullName evidence="1">Uncharacterized protein</fullName>
    </submittedName>
</protein>
<reference evidence="1 2" key="1">
    <citation type="submission" date="2020-12" db="EMBL/GenBank/DDBJ databases">
        <title>Complete genome sequence of Mycobacterium heckeshornense JCM 15655T, closely related to a pathogenic non-tuberculous mycobacterial species Mycobacterium xenopi.</title>
        <authorList>
            <person name="Yoshida M."/>
            <person name="Fukano H."/>
            <person name="Asakura T."/>
            <person name="Suzuki M."/>
            <person name="Hoshino Y."/>
        </authorList>
    </citation>
    <scope>NUCLEOTIDE SEQUENCE [LARGE SCALE GENOMIC DNA]</scope>
    <source>
        <strain evidence="1 2">JCM 15655</strain>
    </source>
</reference>
<name>A0A7R7JE12_9MYCO</name>
<gene>
    <name evidence="1" type="ORF">MHEC_02150</name>
</gene>
<dbReference type="EMBL" id="AP024237">
    <property type="protein sequence ID" value="BCO33782.1"/>
    <property type="molecule type" value="Genomic_DNA"/>
</dbReference>
<evidence type="ECO:0000313" key="1">
    <source>
        <dbReference type="EMBL" id="BCO33782.1"/>
    </source>
</evidence>
<organism evidence="1 2">
    <name type="scientific">Mycobacterium heckeshornense</name>
    <dbReference type="NCBI Taxonomy" id="110505"/>
    <lineage>
        <taxon>Bacteria</taxon>
        <taxon>Bacillati</taxon>
        <taxon>Actinomycetota</taxon>
        <taxon>Actinomycetes</taxon>
        <taxon>Mycobacteriales</taxon>
        <taxon>Mycobacteriaceae</taxon>
        <taxon>Mycobacterium</taxon>
    </lineage>
</organism>
<sequence>MPGLGIAEQQAWQNFLDCALRLYAALIRVSCRCWMCGRWTFSLPSR</sequence>